<keyword evidence="3" id="KW-1185">Reference proteome</keyword>
<evidence type="ECO:0000256" key="1">
    <source>
        <dbReference type="SAM" id="MobiDB-lite"/>
    </source>
</evidence>
<feature type="region of interest" description="Disordered" evidence="1">
    <location>
        <begin position="62"/>
        <end position="84"/>
    </location>
</feature>
<gene>
    <name evidence="2" type="ORF">CASFOL_014791</name>
</gene>
<protein>
    <submittedName>
        <fullName evidence="2">Uncharacterized protein</fullName>
    </submittedName>
</protein>
<dbReference type="PANTHER" id="PTHR35488:SF4">
    <property type="entry name" value="DUF4005 DOMAIN-CONTAINING PROTEIN"/>
    <property type="match status" value="1"/>
</dbReference>
<dbReference type="AlphaFoldDB" id="A0ABD3DBU4"/>
<dbReference type="PANTHER" id="PTHR35488">
    <property type="entry name" value="OS05G0358900 PROTEIN-RELATED"/>
    <property type="match status" value="1"/>
</dbReference>
<evidence type="ECO:0000313" key="3">
    <source>
        <dbReference type="Proteomes" id="UP001632038"/>
    </source>
</evidence>
<dbReference type="Proteomes" id="UP001632038">
    <property type="component" value="Unassembled WGS sequence"/>
</dbReference>
<sequence length="133" mass="14847">MSIIADEFDYQEGFTQLLEEAIKNSCSNTATFQSHKYVKNRKSWRKSLFSWLKADGNRKLTKKPMSGHVSGPVQKTDGGIDTGRATKAASGPITGFTVSTKRADEYEVSYMCLEQINKNTKKCCSYGPVYLVT</sequence>
<dbReference type="EMBL" id="JAVIJP010000017">
    <property type="protein sequence ID" value="KAL3639823.1"/>
    <property type="molecule type" value="Genomic_DNA"/>
</dbReference>
<reference evidence="3" key="1">
    <citation type="journal article" date="2024" name="IScience">
        <title>Strigolactones Initiate the Formation of Haustorium-like Structures in Castilleja.</title>
        <authorList>
            <person name="Buerger M."/>
            <person name="Peterson D."/>
            <person name="Chory J."/>
        </authorList>
    </citation>
    <scope>NUCLEOTIDE SEQUENCE [LARGE SCALE GENOMIC DNA]</scope>
</reference>
<name>A0ABD3DBU4_9LAMI</name>
<accession>A0ABD3DBU4</accession>
<evidence type="ECO:0000313" key="2">
    <source>
        <dbReference type="EMBL" id="KAL3639823.1"/>
    </source>
</evidence>
<proteinExistence type="predicted"/>
<comment type="caution">
    <text evidence="2">The sequence shown here is derived from an EMBL/GenBank/DDBJ whole genome shotgun (WGS) entry which is preliminary data.</text>
</comment>
<organism evidence="2 3">
    <name type="scientific">Castilleja foliolosa</name>
    <dbReference type="NCBI Taxonomy" id="1961234"/>
    <lineage>
        <taxon>Eukaryota</taxon>
        <taxon>Viridiplantae</taxon>
        <taxon>Streptophyta</taxon>
        <taxon>Embryophyta</taxon>
        <taxon>Tracheophyta</taxon>
        <taxon>Spermatophyta</taxon>
        <taxon>Magnoliopsida</taxon>
        <taxon>eudicotyledons</taxon>
        <taxon>Gunneridae</taxon>
        <taxon>Pentapetalae</taxon>
        <taxon>asterids</taxon>
        <taxon>lamiids</taxon>
        <taxon>Lamiales</taxon>
        <taxon>Orobanchaceae</taxon>
        <taxon>Pedicularideae</taxon>
        <taxon>Castillejinae</taxon>
        <taxon>Castilleja</taxon>
    </lineage>
</organism>